<dbReference type="SUPFAM" id="SSF117892">
    <property type="entry name" value="Band 7/SPFH domain"/>
    <property type="match status" value="1"/>
</dbReference>
<dbReference type="EMBL" id="CAJNNV010028727">
    <property type="protein sequence ID" value="CAE8625576.1"/>
    <property type="molecule type" value="Genomic_DNA"/>
</dbReference>
<protein>
    <recommendedName>
        <fullName evidence="1">Band 7 domain-containing protein</fullName>
    </recommendedName>
</protein>
<dbReference type="SMART" id="SM00244">
    <property type="entry name" value="PHB"/>
    <property type="match status" value="1"/>
</dbReference>
<dbReference type="OrthoDB" id="68676at2759"/>
<dbReference type="Gene3D" id="3.30.479.30">
    <property type="entry name" value="Band 7 domain"/>
    <property type="match status" value="1"/>
</dbReference>
<feature type="non-terminal residue" evidence="2">
    <location>
        <position position="1"/>
    </location>
</feature>
<proteinExistence type="predicted"/>
<feature type="non-terminal residue" evidence="2">
    <location>
        <position position="296"/>
    </location>
</feature>
<accession>A0A813GGZ9</accession>
<evidence type="ECO:0000313" key="2">
    <source>
        <dbReference type="EMBL" id="CAE8625576.1"/>
    </source>
</evidence>
<sequence>ADKKDGTTLISLQITSLGDAHGLIGSRPDNFGFTPVVLMPQHNPTACCCFACIPSGFTAIVTRLGGVVEGHADGTKEDISWSPGCHCFNPFNRVEFLVTKQLVVFDAPVKECKTKDAITISLDVMIVFEIFQASLFVWAMGAEKFDDFLRNSQDEAIRSIAIKTPIDKVQDLRGSDAADIIEELNKRFGKYGVKVHSFTVKNVRIPPEMANDAEAVALFDAMTTMRRMNATFDRLDMQNDEGRQKLRDECDNARNAKEQQSIVVQNQAVKATGQVITQTQRDIEELISARDMEVQQ</sequence>
<evidence type="ECO:0000313" key="3">
    <source>
        <dbReference type="Proteomes" id="UP000654075"/>
    </source>
</evidence>
<evidence type="ECO:0000259" key="1">
    <source>
        <dbReference type="SMART" id="SM00244"/>
    </source>
</evidence>
<gene>
    <name evidence="2" type="ORF">PGLA1383_LOCUS42571</name>
</gene>
<comment type="caution">
    <text evidence="2">The sequence shown here is derived from an EMBL/GenBank/DDBJ whole genome shotgun (WGS) entry which is preliminary data.</text>
</comment>
<reference evidence="2" key="1">
    <citation type="submission" date="2021-02" db="EMBL/GenBank/DDBJ databases">
        <authorList>
            <person name="Dougan E. K."/>
            <person name="Rhodes N."/>
            <person name="Thang M."/>
            <person name="Chan C."/>
        </authorList>
    </citation>
    <scope>NUCLEOTIDE SEQUENCE</scope>
</reference>
<dbReference type="InterPro" id="IPR036013">
    <property type="entry name" value="Band_7/SPFH_dom_sf"/>
</dbReference>
<dbReference type="AlphaFoldDB" id="A0A813GGZ9"/>
<organism evidence="2 3">
    <name type="scientific">Polarella glacialis</name>
    <name type="common">Dinoflagellate</name>
    <dbReference type="NCBI Taxonomy" id="89957"/>
    <lineage>
        <taxon>Eukaryota</taxon>
        <taxon>Sar</taxon>
        <taxon>Alveolata</taxon>
        <taxon>Dinophyceae</taxon>
        <taxon>Suessiales</taxon>
        <taxon>Suessiaceae</taxon>
        <taxon>Polarella</taxon>
    </lineage>
</organism>
<dbReference type="Pfam" id="PF01145">
    <property type="entry name" value="Band_7"/>
    <property type="match status" value="1"/>
</dbReference>
<dbReference type="PANTHER" id="PTHR43327">
    <property type="entry name" value="STOMATIN-LIKE PROTEIN 2, MITOCHONDRIAL"/>
    <property type="match status" value="1"/>
</dbReference>
<dbReference type="InterPro" id="IPR050710">
    <property type="entry name" value="Band7/mec-2_domain"/>
</dbReference>
<keyword evidence="3" id="KW-1185">Reference proteome</keyword>
<dbReference type="InterPro" id="IPR001107">
    <property type="entry name" value="Band_7"/>
</dbReference>
<dbReference type="Proteomes" id="UP000654075">
    <property type="component" value="Unassembled WGS sequence"/>
</dbReference>
<feature type="domain" description="Band 7" evidence="1">
    <location>
        <begin position="48"/>
        <end position="217"/>
    </location>
</feature>
<name>A0A813GGZ9_POLGL</name>
<dbReference type="PANTHER" id="PTHR43327:SF9">
    <property type="entry name" value="BAND 7 DOMAIN-CONTAINING PROTEIN"/>
    <property type="match status" value="1"/>
</dbReference>